<dbReference type="Proteomes" id="UP000094569">
    <property type="component" value="Unassembled WGS sequence"/>
</dbReference>
<feature type="domain" description="Endonuclease/exonuclease/phosphatase" evidence="1">
    <location>
        <begin position="103"/>
        <end position="178"/>
    </location>
</feature>
<evidence type="ECO:0000313" key="2">
    <source>
        <dbReference type="EMBL" id="ODM20319.1"/>
    </source>
</evidence>
<dbReference type="InterPro" id="IPR005135">
    <property type="entry name" value="Endo/exonuclease/phosphatase"/>
</dbReference>
<keyword evidence="3" id="KW-1185">Reference proteome</keyword>
<gene>
    <name evidence="2" type="ORF">SI65_03372</name>
</gene>
<reference evidence="2 3" key="1">
    <citation type="journal article" date="2016" name="BMC Genomics">
        <title>Comparative genomic and transcriptomic analyses of the Fuzhuan brick tea-fermentation fungus Aspergillus cristatus.</title>
        <authorList>
            <person name="Ge Y."/>
            <person name="Wang Y."/>
            <person name="Liu Y."/>
            <person name="Tan Y."/>
            <person name="Ren X."/>
            <person name="Zhang X."/>
            <person name="Hyde K.D."/>
            <person name="Liu Y."/>
            <person name="Liu Z."/>
        </authorList>
    </citation>
    <scope>NUCLEOTIDE SEQUENCE [LARGE SCALE GENOMIC DNA]</scope>
    <source>
        <strain evidence="2 3">GZAAS20.1005</strain>
    </source>
</reference>
<comment type="caution">
    <text evidence="2">The sequence shown here is derived from an EMBL/GenBank/DDBJ whole genome shotgun (WGS) entry which is preliminary data.</text>
</comment>
<dbReference type="AlphaFoldDB" id="A0A1E3BHA8"/>
<dbReference type="InterPro" id="IPR036691">
    <property type="entry name" value="Endo/exonu/phosph_ase_sf"/>
</dbReference>
<dbReference type="EMBL" id="JXNT01000003">
    <property type="protein sequence ID" value="ODM20319.1"/>
    <property type="molecule type" value="Genomic_DNA"/>
</dbReference>
<evidence type="ECO:0000259" key="1">
    <source>
        <dbReference type="Pfam" id="PF14529"/>
    </source>
</evidence>
<dbReference type="Pfam" id="PF14529">
    <property type="entry name" value="Exo_endo_phos_2"/>
    <property type="match status" value="1"/>
</dbReference>
<dbReference type="STRING" id="573508.A0A1E3BHA8"/>
<dbReference type="GO" id="GO:0003824">
    <property type="term" value="F:catalytic activity"/>
    <property type="evidence" value="ECO:0007669"/>
    <property type="project" value="InterPro"/>
</dbReference>
<sequence length="333" mass="38521">MEFRHGGYQIYWPEAGSLRDRRVAVAIQWDLVNKVIVEARTDLLDHPYFMAMDVWELNRAQEKAQRTQIINCYDNWLGRGHCWHRESERQRRALEDVQWDQVIEGRCLLVGDFNAHSPLWNPLARARVNAGPLEDLIDKAGLYINNELGVSTRLKRTPGISIIDLALTTLRVTPLSKRWWGTEIKEACRTYRQARQAWQGQEIPTTELREVQNNYYQAIRRAKRTCWETFLERATDQPGLGDTARCWRALDYTKPRSVAMTPTLRGPQGQLASSINEKETLIRETAFPQAPGDSQEVEISQGSWHGQVDEEIVKRALFHQAVQKAPGIDWLNF</sequence>
<protein>
    <recommendedName>
        <fullName evidence="1">Endonuclease/exonuclease/phosphatase domain-containing protein</fullName>
    </recommendedName>
</protein>
<accession>A0A1E3BHA8</accession>
<organism evidence="2 3">
    <name type="scientific">Aspergillus cristatus</name>
    <name type="common">Chinese Fuzhuan brick tea-fermentation fungus</name>
    <name type="synonym">Eurotium cristatum</name>
    <dbReference type="NCBI Taxonomy" id="573508"/>
    <lineage>
        <taxon>Eukaryota</taxon>
        <taxon>Fungi</taxon>
        <taxon>Dikarya</taxon>
        <taxon>Ascomycota</taxon>
        <taxon>Pezizomycotina</taxon>
        <taxon>Eurotiomycetes</taxon>
        <taxon>Eurotiomycetidae</taxon>
        <taxon>Eurotiales</taxon>
        <taxon>Aspergillaceae</taxon>
        <taxon>Aspergillus</taxon>
        <taxon>Aspergillus subgen. Aspergillus</taxon>
    </lineage>
</organism>
<dbReference type="VEuPathDB" id="FungiDB:SI65_03372"/>
<proteinExistence type="predicted"/>
<dbReference type="OrthoDB" id="4509690at2759"/>
<dbReference type="Gene3D" id="3.60.10.10">
    <property type="entry name" value="Endonuclease/exonuclease/phosphatase"/>
    <property type="match status" value="1"/>
</dbReference>
<dbReference type="SUPFAM" id="SSF56219">
    <property type="entry name" value="DNase I-like"/>
    <property type="match status" value="1"/>
</dbReference>
<evidence type="ECO:0000313" key="3">
    <source>
        <dbReference type="Proteomes" id="UP000094569"/>
    </source>
</evidence>
<name>A0A1E3BHA8_ASPCR</name>